<feature type="chain" id="PRO_5017753807" evidence="1">
    <location>
        <begin position="27"/>
        <end position="665"/>
    </location>
</feature>
<dbReference type="OrthoDB" id="2066762at2"/>
<gene>
    <name evidence="2" type="ORF">DW016_02220</name>
</gene>
<comment type="caution">
    <text evidence="2">The sequence shown here is derived from an EMBL/GenBank/DDBJ whole genome shotgun (WGS) entry which is preliminary data.</text>
</comment>
<accession>A0A3E3K6K3</accession>
<keyword evidence="3" id="KW-1185">Reference proteome</keyword>
<dbReference type="RefSeq" id="WP_024732486.1">
    <property type="nucleotide sequence ID" value="NZ_CATZPC010000001.1"/>
</dbReference>
<protein>
    <submittedName>
        <fullName evidence="2">Isopeptide-forming domain-containing fimbrial protein</fullName>
    </submittedName>
</protein>
<evidence type="ECO:0000313" key="3">
    <source>
        <dbReference type="Proteomes" id="UP000261080"/>
    </source>
</evidence>
<proteinExistence type="predicted"/>
<organism evidence="2 3">
    <name type="scientific">Sellimonas intestinalis</name>
    <dbReference type="NCBI Taxonomy" id="1653434"/>
    <lineage>
        <taxon>Bacteria</taxon>
        <taxon>Bacillati</taxon>
        <taxon>Bacillota</taxon>
        <taxon>Clostridia</taxon>
        <taxon>Lachnospirales</taxon>
        <taxon>Lachnospiraceae</taxon>
        <taxon>Sellimonas</taxon>
    </lineage>
</organism>
<dbReference type="EMBL" id="QVLX01000001">
    <property type="protein sequence ID" value="RGE90088.1"/>
    <property type="molecule type" value="Genomic_DNA"/>
</dbReference>
<evidence type="ECO:0000256" key="1">
    <source>
        <dbReference type="SAM" id="SignalP"/>
    </source>
</evidence>
<name>A0A3E3K6K3_9FIRM</name>
<keyword evidence="1" id="KW-0732">Signal</keyword>
<dbReference type="AlphaFoldDB" id="A0A3E3K6K3"/>
<feature type="signal peptide" evidence="1">
    <location>
        <begin position="1"/>
        <end position="26"/>
    </location>
</feature>
<sequence>MKVKRWITGIAAVMAAVCFEMLPVQGAEHVSALEASREEGSPITVKKYGEEEDSDYSFRLKRTDRSTCTWTDTSGVSNPKRFQQTGQGVERWGQIVTSDTQKGKISCYLTNMGSYKGKNTNLRITFTDWDVYRTEEGKRYYPLLGVAFSKTVDFYGLLFSDIWYEAKLEILDDQGRPLAVDMTYRAEDLDYGQIFGVKKGDHPVGISVPQDSRAYYIERDGFYYFYAQNVNSEEYDKDSVQVQYKNTSSFSLRVGGGVAFPGSFTYSQYVPEKIKNDYERFEHYLIGEPSADVSDQMGALIGWIAGSAKGYGPFTPPVPTKLVDREEVHGEEPFTYFINFKVPECQQADYYQSLILTDPVPEPLHVDQVKVYDADNQTDVSSYFSIQTSEGTGNQVRVSVRDPSTDWMYGRAFEIRIQVHKREDYTFGSSNIVSNQASLAVDQNSPKKSKTVRTSFYYQITTEAENGSITASNLKVPAGGSMRISYAPLTGYYLKSITVDQKVIDKNQHLLDYSFTKVNADHHIKAVYEKNPVVTITKEVTGKWEDFGTPVFLFQITGTDYNGVRRTYYESLEMPEQFQTGQIYRKSFTMKIPAGMWTVREIPVSRYALTGIREVENGEVEGEKVILDTKDHDTAKATFCNTLTNYSEFSHNDVEINFFGKQVGR</sequence>
<reference evidence="2 3" key="1">
    <citation type="submission" date="2018-08" db="EMBL/GenBank/DDBJ databases">
        <title>A genome reference for cultivated species of the human gut microbiota.</title>
        <authorList>
            <person name="Zou Y."/>
            <person name="Xue W."/>
            <person name="Luo G."/>
        </authorList>
    </citation>
    <scope>NUCLEOTIDE SEQUENCE [LARGE SCALE GENOMIC DNA]</scope>
    <source>
        <strain evidence="2 3">AF37-2AT</strain>
    </source>
</reference>
<dbReference type="Gene3D" id="2.60.40.740">
    <property type="match status" value="1"/>
</dbReference>
<evidence type="ECO:0000313" key="2">
    <source>
        <dbReference type="EMBL" id="RGE90088.1"/>
    </source>
</evidence>
<dbReference type="Proteomes" id="UP000261080">
    <property type="component" value="Unassembled WGS sequence"/>
</dbReference>